<evidence type="ECO:0000313" key="14">
    <source>
        <dbReference type="Proteomes" id="UP000304840"/>
    </source>
</evidence>
<dbReference type="CDD" id="cd00778">
    <property type="entry name" value="ProRS_core_arch_euk"/>
    <property type="match status" value="1"/>
</dbReference>
<dbReference type="Gene3D" id="3.40.50.800">
    <property type="entry name" value="Anticodon-binding domain"/>
    <property type="match status" value="1"/>
</dbReference>
<dbReference type="Pfam" id="PF03129">
    <property type="entry name" value="HGTP_anticodon"/>
    <property type="match status" value="1"/>
</dbReference>
<name>A0AAI8CK39_9FLAO</name>
<dbReference type="EC" id="6.1.1.15" evidence="11"/>
<dbReference type="InterPro" id="IPR045864">
    <property type="entry name" value="aa-tRNA-synth_II/BPL/LPL"/>
</dbReference>
<dbReference type="FunFam" id="3.30.930.10:FF:000023">
    <property type="entry name" value="Proline--tRNA ligase"/>
    <property type="match status" value="1"/>
</dbReference>
<dbReference type="Gene3D" id="3.30.110.30">
    <property type="entry name" value="C-terminal domain of ProRS"/>
    <property type="match status" value="1"/>
</dbReference>
<dbReference type="GO" id="GO:0017101">
    <property type="term" value="C:aminoacyl-tRNA synthetase multienzyme complex"/>
    <property type="evidence" value="ECO:0007669"/>
    <property type="project" value="TreeGrafter"/>
</dbReference>
<dbReference type="Pfam" id="PF09180">
    <property type="entry name" value="ProRS-C_1"/>
    <property type="match status" value="1"/>
</dbReference>
<dbReference type="PANTHER" id="PTHR43382:SF2">
    <property type="entry name" value="BIFUNCTIONAL GLUTAMATE_PROLINE--TRNA LIGASE"/>
    <property type="match status" value="1"/>
</dbReference>
<comment type="similarity">
    <text evidence="10 11">Belongs to the class-II aminoacyl-tRNA synthetase family. ProS type 3 subfamily.</text>
</comment>
<evidence type="ECO:0000256" key="10">
    <source>
        <dbReference type="ARBA" id="ARBA00060806"/>
    </source>
</evidence>
<feature type="domain" description="Aminoacyl-transfer RNA synthetases class-II family profile" evidence="12">
    <location>
        <begin position="27"/>
        <end position="295"/>
    </location>
</feature>
<comment type="subunit">
    <text evidence="2 11">Homodimer.</text>
</comment>
<gene>
    <name evidence="11" type="primary">proS</name>
    <name evidence="13" type="ORF">UN65_06135</name>
</gene>
<comment type="subcellular location">
    <subcellularLocation>
        <location evidence="1 11">Cytoplasm</location>
    </subcellularLocation>
</comment>
<dbReference type="GO" id="GO:0006433">
    <property type="term" value="P:prolyl-tRNA aminoacylation"/>
    <property type="evidence" value="ECO:0007669"/>
    <property type="project" value="UniProtKB-UniRule"/>
</dbReference>
<reference evidence="14" key="1">
    <citation type="submission" date="2016-03" db="EMBL/GenBank/DDBJ databases">
        <title>Flavobacterium columnare strain B185, complete genome.</title>
        <authorList>
            <person name="Sundberg L.-R."/>
            <person name="Papponen P."/>
            <person name="Laanto E."/>
        </authorList>
    </citation>
    <scope>NUCLEOTIDE SEQUENCE [LARGE SCALE GENOMIC DNA]</scope>
    <source>
        <strain evidence="14">B185</strain>
    </source>
</reference>
<evidence type="ECO:0000256" key="2">
    <source>
        <dbReference type="ARBA" id="ARBA00011738"/>
    </source>
</evidence>
<dbReference type="Proteomes" id="UP000304840">
    <property type="component" value="Chromosome"/>
</dbReference>
<comment type="function">
    <text evidence="11">Catalyzes the attachment of proline to tRNA(Pro) in a two-step reaction: proline is first activated by ATP to form Pro-AMP and then transferred to the acceptor end of tRNA(Pro).</text>
</comment>
<evidence type="ECO:0000256" key="8">
    <source>
        <dbReference type="ARBA" id="ARBA00023146"/>
    </source>
</evidence>
<dbReference type="InterPro" id="IPR017449">
    <property type="entry name" value="Pro-tRNA_synth_II"/>
</dbReference>
<dbReference type="SUPFAM" id="SSF64586">
    <property type="entry name" value="C-terminal domain of ProRS"/>
    <property type="match status" value="1"/>
</dbReference>
<dbReference type="SUPFAM" id="SSF52954">
    <property type="entry name" value="Class II aaRS ABD-related"/>
    <property type="match status" value="1"/>
</dbReference>
<sequence length="492" mass="55942">MSKNLTKRADDYSKWYNELVVKADLAENSAVRGCMVIKPYGYAIWEKMQAQLDKMFKETGHSNAYFPLFVPKSMFEAEEKNAEGFAKECAVVTHYRLKNDEERPGKLMVDPNAKLEEELIVRPTSEAIIWSTYKNWIQSYRDLPLLINQWANVVRWEMRTRLFLRTAEFLWQEGHTAHATKQEALDETVQMMNVYANFVEIFMAIPVVKGVKTANERFAGAEETFCIEALMQDGKALQAGTSHFLGQNFANAFDVKFTSSEGKQEYVWGTSWGVSTRLMGALIMTHSDDNGLVLPPNLAPIQVVIVPIFKSDEELEKITAAADDLSNSLRKLGLSVKFDNRTTQKPGFKFAEWELKGVPVRVAIGPKDLENGTFEIARRDTLSKQVVTKEDVVSFIQSLMEEIQTEMFTKALNFRNTHITEVNTFDEFKDILENKGGFVSAHWDGTPETEEKIKELTKATIRCIPLERKEENGICIFSGNPSNGRVLFAKAY</sequence>
<dbReference type="EMBL" id="CP010992">
    <property type="protein sequence ID" value="AMO21441.1"/>
    <property type="molecule type" value="Genomic_DNA"/>
</dbReference>
<keyword evidence="4 11" id="KW-0436">Ligase</keyword>
<evidence type="ECO:0000256" key="1">
    <source>
        <dbReference type="ARBA" id="ARBA00004496"/>
    </source>
</evidence>
<evidence type="ECO:0000256" key="3">
    <source>
        <dbReference type="ARBA" id="ARBA00022490"/>
    </source>
</evidence>
<keyword evidence="5 11" id="KW-0547">Nucleotide-binding</keyword>
<accession>A0AAI8CK39</accession>
<keyword evidence="3 11" id="KW-0963">Cytoplasm</keyword>
<dbReference type="SUPFAM" id="SSF55681">
    <property type="entry name" value="Class II aaRS and biotin synthetases"/>
    <property type="match status" value="1"/>
</dbReference>
<evidence type="ECO:0000256" key="7">
    <source>
        <dbReference type="ARBA" id="ARBA00022917"/>
    </source>
</evidence>
<dbReference type="InterPro" id="IPR002314">
    <property type="entry name" value="aa-tRNA-synt_IIb"/>
</dbReference>
<dbReference type="SMART" id="SM00946">
    <property type="entry name" value="ProRS-C_1"/>
    <property type="match status" value="1"/>
</dbReference>
<dbReference type="PROSITE" id="PS50862">
    <property type="entry name" value="AA_TRNA_LIGASE_II"/>
    <property type="match status" value="1"/>
</dbReference>
<evidence type="ECO:0000256" key="6">
    <source>
        <dbReference type="ARBA" id="ARBA00022840"/>
    </source>
</evidence>
<dbReference type="Pfam" id="PF00587">
    <property type="entry name" value="tRNA-synt_2b"/>
    <property type="match status" value="1"/>
</dbReference>
<keyword evidence="7 11" id="KW-0648">Protein biosynthesis</keyword>
<dbReference type="CDD" id="cd00862">
    <property type="entry name" value="ProRS_anticodon_zinc"/>
    <property type="match status" value="1"/>
</dbReference>
<dbReference type="InterPro" id="IPR033721">
    <property type="entry name" value="ProRS_core_arch_euk"/>
</dbReference>
<comment type="domain">
    <text evidence="11">Consists of three domains: the N-terminal catalytic domain, the anticodon-binding domain and the C-terminal extension.</text>
</comment>
<reference evidence="13 14" key="2">
    <citation type="submission" date="2019-05" db="EMBL/GenBank/DDBJ databases">
        <authorList>
            <person name="Ravantti J.J."/>
        </authorList>
    </citation>
    <scope>NUCLEOTIDE SEQUENCE [LARGE SCALE GENOMIC DNA]</scope>
    <source>
        <strain evidence="13 14">B185</strain>
    </source>
</reference>
<evidence type="ECO:0000256" key="5">
    <source>
        <dbReference type="ARBA" id="ARBA00022741"/>
    </source>
</evidence>
<comment type="catalytic activity">
    <reaction evidence="9 11">
        <text>tRNA(Pro) + L-proline + ATP = L-prolyl-tRNA(Pro) + AMP + diphosphate</text>
        <dbReference type="Rhea" id="RHEA:14305"/>
        <dbReference type="Rhea" id="RHEA-COMP:9700"/>
        <dbReference type="Rhea" id="RHEA-COMP:9702"/>
        <dbReference type="ChEBI" id="CHEBI:30616"/>
        <dbReference type="ChEBI" id="CHEBI:33019"/>
        <dbReference type="ChEBI" id="CHEBI:60039"/>
        <dbReference type="ChEBI" id="CHEBI:78442"/>
        <dbReference type="ChEBI" id="CHEBI:78532"/>
        <dbReference type="ChEBI" id="CHEBI:456215"/>
        <dbReference type="EC" id="6.1.1.15"/>
    </reaction>
</comment>
<dbReference type="RefSeq" id="WP_138425183.1">
    <property type="nucleotide sequence ID" value="NZ_CP010992.1"/>
</dbReference>
<proteinExistence type="inferred from homology"/>
<organism evidence="13 14">
    <name type="scientific">Flavobacterium columnare</name>
    <dbReference type="NCBI Taxonomy" id="996"/>
    <lineage>
        <taxon>Bacteria</taxon>
        <taxon>Pseudomonadati</taxon>
        <taxon>Bacteroidota</taxon>
        <taxon>Flavobacteriia</taxon>
        <taxon>Flavobacteriales</taxon>
        <taxon>Flavobacteriaceae</taxon>
        <taxon>Flavobacterium</taxon>
    </lineage>
</organism>
<dbReference type="HAMAP" id="MF_01571">
    <property type="entry name" value="Pro_tRNA_synth_type3"/>
    <property type="match status" value="1"/>
</dbReference>
<keyword evidence="6 11" id="KW-0067">ATP-binding</keyword>
<keyword evidence="8 11" id="KW-0030">Aminoacyl-tRNA synthetase</keyword>
<dbReference type="NCBIfam" id="TIGR00408">
    <property type="entry name" value="proS_fam_I"/>
    <property type="match status" value="1"/>
</dbReference>
<protein>
    <recommendedName>
        <fullName evidence="11">Proline--tRNA ligase</fullName>
        <ecNumber evidence="11">6.1.1.15</ecNumber>
    </recommendedName>
    <alternativeName>
        <fullName evidence="11">Prolyl-tRNA synthetase</fullName>
        <shortName evidence="11">ProRS</shortName>
    </alternativeName>
</protein>
<evidence type="ECO:0000256" key="4">
    <source>
        <dbReference type="ARBA" id="ARBA00022598"/>
    </source>
</evidence>
<evidence type="ECO:0000256" key="9">
    <source>
        <dbReference type="ARBA" id="ARBA00047671"/>
    </source>
</evidence>
<dbReference type="InterPro" id="IPR016061">
    <property type="entry name" value="Pro-tRNA_ligase_II_C"/>
</dbReference>
<dbReference type="GO" id="GO:0005524">
    <property type="term" value="F:ATP binding"/>
    <property type="evidence" value="ECO:0007669"/>
    <property type="project" value="UniProtKB-UniRule"/>
</dbReference>
<dbReference type="InterPro" id="IPR006195">
    <property type="entry name" value="aa-tRNA-synth_II"/>
</dbReference>
<evidence type="ECO:0000256" key="11">
    <source>
        <dbReference type="HAMAP-Rule" id="MF_01571"/>
    </source>
</evidence>
<dbReference type="GO" id="GO:0004827">
    <property type="term" value="F:proline-tRNA ligase activity"/>
    <property type="evidence" value="ECO:0007669"/>
    <property type="project" value="UniProtKB-UniRule"/>
</dbReference>
<dbReference type="GO" id="GO:0005737">
    <property type="term" value="C:cytoplasm"/>
    <property type="evidence" value="ECO:0007669"/>
    <property type="project" value="UniProtKB-SubCell"/>
</dbReference>
<dbReference type="InterPro" id="IPR036621">
    <property type="entry name" value="Anticodon-bd_dom_sf"/>
</dbReference>
<dbReference type="InterPro" id="IPR004499">
    <property type="entry name" value="Pro-tRNA-ligase_IIa_arc-type"/>
</dbReference>
<dbReference type="Gene3D" id="3.30.930.10">
    <property type="entry name" value="Bira Bifunctional Protein, Domain 2"/>
    <property type="match status" value="1"/>
</dbReference>
<evidence type="ECO:0000259" key="12">
    <source>
        <dbReference type="PROSITE" id="PS50862"/>
    </source>
</evidence>
<dbReference type="InterPro" id="IPR004154">
    <property type="entry name" value="Anticodon-bd"/>
</dbReference>
<dbReference type="AlphaFoldDB" id="A0AAI8CK39"/>
<dbReference type="PANTHER" id="PTHR43382">
    <property type="entry name" value="PROLYL-TRNA SYNTHETASE"/>
    <property type="match status" value="1"/>
</dbReference>
<evidence type="ECO:0000313" key="13">
    <source>
        <dbReference type="EMBL" id="AMO21441.1"/>
    </source>
</evidence>
<dbReference type="FunFam" id="3.40.50.800:FF:000005">
    <property type="entry name" value="bifunctional glutamate/proline--tRNA ligase"/>
    <property type="match status" value="1"/>
</dbReference>